<feature type="transmembrane region" description="Helical" evidence="1">
    <location>
        <begin position="77"/>
        <end position="94"/>
    </location>
</feature>
<protein>
    <submittedName>
        <fullName evidence="2">Uncharacterized protein</fullName>
    </submittedName>
</protein>
<evidence type="ECO:0000313" key="2">
    <source>
        <dbReference type="EMBL" id="MBX09013.1"/>
    </source>
</evidence>
<reference evidence="2" key="1">
    <citation type="submission" date="2018-02" db="EMBL/GenBank/DDBJ databases">
        <title>Rhizophora mucronata_Transcriptome.</title>
        <authorList>
            <person name="Meera S.P."/>
            <person name="Sreeshan A."/>
            <person name="Augustine A."/>
        </authorList>
    </citation>
    <scope>NUCLEOTIDE SEQUENCE</scope>
    <source>
        <tissue evidence="2">Leaf</tissue>
    </source>
</reference>
<keyword evidence="1" id="KW-0472">Membrane</keyword>
<evidence type="ECO:0000256" key="1">
    <source>
        <dbReference type="SAM" id="Phobius"/>
    </source>
</evidence>
<name>A0A2P2KTJ3_RHIMU</name>
<dbReference type="EMBL" id="GGEC01028529">
    <property type="protein sequence ID" value="MBX09013.1"/>
    <property type="molecule type" value="Transcribed_RNA"/>
</dbReference>
<keyword evidence="1" id="KW-1133">Transmembrane helix</keyword>
<keyword evidence="1" id="KW-0812">Transmembrane</keyword>
<accession>A0A2P2KTJ3</accession>
<dbReference type="AlphaFoldDB" id="A0A2P2KTJ3"/>
<feature type="transmembrane region" description="Helical" evidence="1">
    <location>
        <begin position="50"/>
        <end position="71"/>
    </location>
</feature>
<feature type="transmembrane region" description="Helical" evidence="1">
    <location>
        <begin position="6"/>
        <end position="38"/>
    </location>
</feature>
<sequence length="108" mass="12453">MGDLFVWLISFFFLIALLVIIVFQVNSLSIYIVFFILFHAWSGFCIKIRAFGGFLLVVLGVCYWSLLTLFYSNLTESLLLLGCFCFSDCSLFFFQFNSQLSLFPCSNM</sequence>
<proteinExistence type="predicted"/>
<organism evidence="2">
    <name type="scientific">Rhizophora mucronata</name>
    <name type="common">Asiatic mangrove</name>
    <dbReference type="NCBI Taxonomy" id="61149"/>
    <lineage>
        <taxon>Eukaryota</taxon>
        <taxon>Viridiplantae</taxon>
        <taxon>Streptophyta</taxon>
        <taxon>Embryophyta</taxon>
        <taxon>Tracheophyta</taxon>
        <taxon>Spermatophyta</taxon>
        <taxon>Magnoliopsida</taxon>
        <taxon>eudicotyledons</taxon>
        <taxon>Gunneridae</taxon>
        <taxon>Pentapetalae</taxon>
        <taxon>rosids</taxon>
        <taxon>fabids</taxon>
        <taxon>Malpighiales</taxon>
        <taxon>Rhizophoraceae</taxon>
        <taxon>Rhizophora</taxon>
    </lineage>
</organism>